<dbReference type="RefSeq" id="WP_184536527.1">
    <property type="nucleotide sequence ID" value="NZ_JACHJW010000001.1"/>
</dbReference>
<evidence type="ECO:0000313" key="2">
    <source>
        <dbReference type="EMBL" id="MBB4960810.1"/>
    </source>
</evidence>
<organism evidence="2 3">
    <name type="scientific">Micromonospora polyrhachis</name>
    <dbReference type="NCBI Taxonomy" id="1282883"/>
    <lineage>
        <taxon>Bacteria</taxon>
        <taxon>Bacillati</taxon>
        <taxon>Actinomycetota</taxon>
        <taxon>Actinomycetes</taxon>
        <taxon>Micromonosporales</taxon>
        <taxon>Micromonosporaceae</taxon>
        <taxon>Micromonospora</taxon>
    </lineage>
</organism>
<dbReference type="EMBL" id="JACHJW010000001">
    <property type="protein sequence ID" value="MBB4960810.1"/>
    <property type="molecule type" value="Genomic_DNA"/>
</dbReference>
<protein>
    <submittedName>
        <fullName evidence="2">DNA-binding transcriptional LysR family regulator</fullName>
    </submittedName>
</protein>
<reference evidence="2 3" key="1">
    <citation type="submission" date="2020-08" db="EMBL/GenBank/DDBJ databases">
        <title>Sequencing the genomes of 1000 actinobacteria strains.</title>
        <authorList>
            <person name="Klenk H.-P."/>
        </authorList>
    </citation>
    <scope>NUCLEOTIDE SEQUENCE [LARGE SCALE GENOMIC DNA]</scope>
    <source>
        <strain evidence="2 3">DSM 45886</strain>
    </source>
</reference>
<evidence type="ECO:0000256" key="1">
    <source>
        <dbReference type="SAM" id="MobiDB-lite"/>
    </source>
</evidence>
<feature type="region of interest" description="Disordered" evidence="1">
    <location>
        <begin position="339"/>
        <end position="358"/>
    </location>
</feature>
<proteinExistence type="predicted"/>
<dbReference type="AlphaFoldDB" id="A0A7W7SW82"/>
<keyword evidence="3" id="KW-1185">Reference proteome</keyword>
<dbReference type="Proteomes" id="UP000578819">
    <property type="component" value="Unassembled WGS sequence"/>
</dbReference>
<gene>
    <name evidence="2" type="ORF">FHR38_004543</name>
</gene>
<dbReference type="GO" id="GO:0003677">
    <property type="term" value="F:DNA binding"/>
    <property type="evidence" value="ECO:0007669"/>
    <property type="project" value="UniProtKB-KW"/>
</dbReference>
<keyword evidence="2" id="KW-0238">DNA-binding</keyword>
<comment type="caution">
    <text evidence="2">The sequence shown here is derived from an EMBL/GenBank/DDBJ whole genome shotgun (WGS) entry which is preliminary data.</text>
</comment>
<name>A0A7W7SW82_9ACTN</name>
<evidence type="ECO:0000313" key="3">
    <source>
        <dbReference type="Proteomes" id="UP000578819"/>
    </source>
</evidence>
<sequence length="358" mass="40822">MGRVRDRAPTQWDCVVFATVATYKTKKKAREHLFKDYQEDITIKGIENILKKIDTWLGETTFKEPQKGNLELTVRGKRFLRFAKRIVTSFQEERAPSTERTLPKIVCLPHHVYITSQLECDLRARHPNHEDQIIVAELRLDARGDDGFEDEALFPLTLGHHEIAIGGRTTIYQEELQSDVLYGTQLEVMVPAAYQADQMSLTELVNEYRAMVPPAGSRSRRLLETWITTTRISTPPKEARIVAETYESAMSIQRASDDHQRFGIKSKRVVVAPSDVALPYKAGSRFGGKGVESSRWVPLHHEGRAPKLDVYITTTNPRPKRLDPIVQILREICEKQPHLSGTLRLPQPPAVRTRPTKQ</sequence>
<accession>A0A7W7SW82</accession>